<evidence type="ECO:0000313" key="4">
    <source>
        <dbReference type="EMBL" id="MFC1443072.1"/>
    </source>
</evidence>
<dbReference type="Pfam" id="PF07859">
    <property type="entry name" value="Abhydrolase_3"/>
    <property type="match status" value="1"/>
</dbReference>
<comment type="caution">
    <text evidence="4">The sequence shown here is derived from an EMBL/GenBank/DDBJ whole genome shotgun (WGS) entry which is preliminary data.</text>
</comment>
<dbReference type="PROSITE" id="PS01173">
    <property type="entry name" value="LIPASE_GDXG_HIS"/>
    <property type="match status" value="1"/>
</dbReference>
<keyword evidence="5" id="KW-1185">Reference proteome</keyword>
<dbReference type="RefSeq" id="WP_380568121.1">
    <property type="nucleotide sequence ID" value="NZ_JBEUKS010000015.1"/>
</dbReference>
<evidence type="ECO:0000259" key="3">
    <source>
        <dbReference type="Pfam" id="PF07859"/>
    </source>
</evidence>
<proteinExistence type="inferred from homology"/>
<evidence type="ECO:0000313" key="5">
    <source>
        <dbReference type="Proteomes" id="UP001592581"/>
    </source>
</evidence>
<accession>A0ABV6XY86</accession>
<gene>
    <name evidence="4" type="ORF">ABUW04_33015</name>
</gene>
<organism evidence="4 5">
    <name type="scientific">Streptacidiphilus jeojiensis</name>
    <dbReference type="NCBI Taxonomy" id="3229225"/>
    <lineage>
        <taxon>Bacteria</taxon>
        <taxon>Bacillati</taxon>
        <taxon>Actinomycetota</taxon>
        <taxon>Actinomycetes</taxon>
        <taxon>Kitasatosporales</taxon>
        <taxon>Streptomycetaceae</taxon>
        <taxon>Streptacidiphilus</taxon>
    </lineage>
</organism>
<keyword evidence="2 4" id="KW-0378">Hydrolase</keyword>
<sequence length="360" mass="38649">MLLPITRIALHSLFALPAPLRRWIAGRPIHLDGQELDLDTQLLMTIRRRLGAGSAGRETDLAVVRRQYELFTAAINAPKIRSVQTQNLDICDGSIHARLYRPPGLATDSPLLVYFHGGGFVLGDLDSHDHLCRLLASHGGLAVLSVDYRLAPEHPFPAAVEDSTTAVEYVMAQADALGIDPNRIALGGDSAGGNLAIVTALQVKGPVFVLAFYPVVEATTAPPLPSRTLFGSGLMLTEKDIALFDSMYIRDTSQYADWRVAPIHAPNLSDLPPLYLATAGFDVVRDEGELFALRAAAAGVPVVQRRHERLTHGFANMTQLLPAAHDAVLEAAAALRLAFTTTSTGRAGEGGDHRPSSPGR</sequence>
<evidence type="ECO:0000256" key="2">
    <source>
        <dbReference type="ARBA" id="ARBA00022801"/>
    </source>
</evidence>
<dbReference type="EMBL" id="JBEUKS010000015">
    <property type="protein sequence ID" value="MFC1443072.1"/>
    <property type="molecule type" value="Genomic_DNA"/>
</dbReference>
<dbReference type="InterPro" id="IPR013094">
    <property type="entry name" value="AB_hydrolase_3"/>
</dbReference>
<dbReference type="SUPFAM" id="SSF53474">
    <property type="entry name" value="alpha/beta-Hydrolases"/>
    <property type="match status" value="1"/>
</dbReference>
<dbReference type="PANTHER" id="PTHR48081:SF8">
    <property type="entry name" value="ALPHA_BETA HYDROLASE FOLD-3 DOMAIN-CONTAINING PROTEIN-RELATED"/>
    <property type="match status" value="1"/>
</dbReference>
<feature type="domain" description="Alpha/beta hydrolase fold-3" evidence="3">
    <location>
        <begin position="112"/>
        <end position="315"/>
    </location>
</feature>
<dbReference type="InterPro" id="IPR002168">
    <property type="entry name" value="Lipase_GDXG_HIS_AS"/>
</dbReference>
<dbReference type="Proteomes" id="UP001592581">
    <property type="component" value="Unassembled WGS sequence"/>
</dbReference>
<dbReference type="PANTHER" id="PTHR48081">
    <property type="entry name" value="AB HYDROLASE SUPERFAMILY PROTEIN C4A8.06C"/>
    <property type="match status" value="1"/>
</dbReference>
<protein>
    <submittedName>
        <fullName evidence="4">Alpha/beta hydrolase</fullName>
    </submittedName>
</protein>
<dbReference type="GO" id="GO:0016787">
    <property type="term" value="F:hydrolase activity"/>
    <property type="evidence" value="ECO:0007669"/>
    <property type="project" value="UniProtKB-KW"/>
</dbReference>
<dbReference type="Gene3D" id="3.40.50.1820">
    <property type="entry name" value="alpha/beta hydrolase"/>
    <property type="match status" value="1"/>
</dbReference>
<comment type="similarity">
    <text evidence="1">Belongs to the 'GDXG' lipolytic enzyme family.</text>
</comment>
<evidence type="ECO:0000256" key="1">
    <source>
        <dbReference type="ARBA" id="ARBA00010515"/>
    </source>
</evidence>
<reference evidence="4 5" key="1">
    <citation type="submission" date="2024-06" db="EMBL/GenBank/DDBJ databases">
        <authorList>
            <person name="Lee S.D."/>
        </authorList>
    </citation>
    <scope>NUCLEOTIDE SEQUENCE [LARGE SCALE GENOMIC DNA]</scope>
    <source>
        <strain evidence="4 5">N1-10</strain>
    </source>
</reference>
<name>A0ABV6XY86_9ACTN</name>
<dbReference type="InterPro" id="IPR050300">
    <property type="entry name" value="GDXG_lipolytic_enzyme"/>
</dbReference>
<dbReference type="InterPro" id="IPR029058">
    <property type="entry name" value="AB_hydrolase_fold"/>
</dbReference>